<feature type="region of interest" description="Disordered" evidence="1">
    <location>
        <begin position="1"/>
        <end position="25"/>
    </location>
</feature>
<dbReference type="Gene3D" id="1.10.472.80">
    <property type="entry name" value="Ypt/Rab-GAP domain of gyp1p, domain 3"/>
    <property type="match status" value="1"/>
</dbReference>
<dbReference type="GO" id="GO:0031267">
    <property type="term" value="F:small GTPase binding"/>
    <property type="evidence" value="ECO:0007669"/>
    <property type="project" value="TreeGrafter"/>
</dbReference>
<feature type="region of interest" description="Disordered" evidence="1">
    <location>
        <begin position="900"/>
        <end position="928"/>
    </location>
</feature>
<organism evidence="4">
    <name type="scientific">Dermatophagoides farinae</name>
    <name type="common">American house dust mite</name>
    <dbReference type="NCBI Taxonomy" id="6954"/>
    <lineage>
        <taxon>Eukaryota</taxon>
        <taxon>Metazoa</taxon>
        <taxon>Ecdysozoa</taxon>
        <taxon>Arthropoda</taxon>
        <taxon>Chelicerata</taxon>
        <taxon>Arachnida</taxon>
        <taxon>Acari</taxon>
        <taxon>Acariformes</taxon>
        <taxon>Sarcoptiformes</taxon>
        <taxon>Astigmata</taxon>
        <taxon>Psoroptidia</taxon>
        <taxon>Analgoidea</taxon>
        <taxon>Pyroglyphidae</taxon>
        <taxon>Dermatophagoidinae</taxon>
        <taxon>Dermatophagoides</taxon>
    </lineage>
</organism>
<dbReference type="AlphaFoldDB" id="A0A9D4NS72"/>
<feature type="region of interest" description="Disordered" evidence="1">
    <location>
        <begin position="202"/>
        <end position="233"/>
    </location>
</feature>
<dbReference type="GO" id="GO:0005096">
    <property type="term" value="F:GTPase activator activity"/>
    <property type="evidence" value="ECO:0007669"/>
    <property type="project" value="TreeGrafter"/>
</dbReference>
<dbReference type="Gene3D" id="2.30.29.30">
    <property type="entry name" value="Pleckstrin-homology domain (PH domain)/Phosphotyrosine-binding domain (PTB)"/>
    <property type="match status" value="1"/>
</dbReference>
<name>A0A9D4NS72_DERFA</name>
<comment type="caution">
    <text evidence="4">The sequence shown here is derived from an EMBL/GenBank/DDBJ whole genome shotgun (WGS) entry which is preliminary data.</text>
</comment>
<dbReference type="PROSITE" id="PS50003">
    <property type="entry name" value="PH_DOMAIN"/>
    <property type="match status" value="1"/>
</dbReference>
<dbReference type="InterPro" id="IPR035969">
    <property type="entry name" value="Rab-GAP_TBC_sf"/>
</dbReference>
<evidence type="ECO:0000256" key="1">
    <source>
        <dbReference type="SAM" id="MobiDB-lite"/>
    </source>
</evidence>
<dbReference type="Pfam" id="PF00566">
    <property type="entry name" value="RabGAP-TBC"/>
    <property type="match status" value="1"/>
</dbReference>
<dbReference type="InterPro" id="IPR011993">
    <property type="entry name" value="PH-like_dom_sf"/>
</dbReference>
<proteinExistence type="predicted"/>
<dbReference type="PANTHER" id="PTHR47219:SF20">
    <property type="entry name" value="TBC1 DOMAIN FAMILY MEMBER 2B"/>
    <property type="match status" value="1"/>
</dbReference>
<reference evidence="4" key="2">
    <citation type="journal article" date="2021" name="World Allergy Organ. J.">
        <title>Chromosome-level assembly of Dermatophagoides farinae genome and transcriptome reveals two novel allergens Der f 37 and Der f 39.</title>
        <authorList>
            <person name="Chen J."/>
            <person name="Cai Z."/>
            <person name="Fan D."/>
            <person name="Hu J."/>
            <person name="Hou Y."/>
            <person name="He Y."/>
            <person name="Zhang Z."/>
            <person name="Zhao Z."/>
            <person name="Gao P."/>
            <person name="Hu W."/>
            <person name="Sun J."/>
            <person name="Li J."/>
            <person name="Ji K."/>
        </authorList>
    </citation>
    <scope>NUCLEOTIDE SEQUENCE</scope>
    <source>
        <strain evidence="4">JKM2019</strain>
    </source>
</reference>
<evidence type="ECO:0000313" key="4">
    <source>
        <dbReference type="EMBL" id="KAH7636932.1"/>
    </source>
</evidence>
<dbReference type="Proteomes" id="UP000828236">
    <property type="component" value="Unassembled WGS sequence"/>
</dbReference>
<evidence type="ECO:0000259" key="2">
    <source>
        <dbReference type="PROSITE" id="PS50003"/>
    </source>
</evidence>
<dbReference type="SUPFAM" id="SSF47923">
    <property type="entry name" value="Ypt/Rab-GAP domain of gyp1p"/>
    <property type="match status" value="2"/>
</dbReference>
<feature type="compositionally biased region" description="Basic and acidic residues" evidence="1">
    <location>
        <begin position="900"/>
        <end position="915"/>
    </location>
</feature>
<dbReference type="OrthoDB" id="294251at2759"/>
<dbReference type="Gene3D" id="1.10.8.270">
    <property type="entry name" value="putative rabgap domain of human tbc1 domain family member 14 like domains"/>
    <property type="match status" value="1"/>
</dbReference>
<sequence length="928" mass="108315">MYQNSSNSNNNKNRNVKQLQKQSKNNKDNDVLQGYLLIHSNVQQEQSSPLVNHRKKRWFVFNKDNGKLYYYRTKEDLFPLGEININQSSFILANPTTGVDTFRFEIRSGVKRFMLEANTPTEGFHWVRMLQQYRQSYFQRLAEPLADRSDKSYFSIGTTAAVTETTSDKSNESEFYQSCDMNTVDSHSRNKILNEQMVQPKPKFPNLSAQKRTQSLPPAKRDQKLSVPITNSDHRRPSRIFGGMFSGKPNKQLVHNIQDDSIKDVDMNCSQCRRSNGSLLALRHDKMALEDEVKTNREVIKILQEQLRIFNQSEKPTNCSDTDDPRCDDIIALKIKLNTMVKDNEKLRQENCSLSTTKQVLEEMLESRDRTLVSLTHEVYDLECKNSRMQTHAELEREFIQDEVPRKLKQKIEQLEDTAIAFEQQNYFLNKEIIELNEINRILELKHKQSEAKLCEVEAKSSQIQSKLLSLLKEINHCIQVEERNQKEVFHGIESSSSSSNSFVTNESVKQIVSRLLEESSLDIPLSWKPGNRPRSRWSNQSASNSICGAEYDELGFYHHNNERPRCYDFVLDPDKSEITWRSKWDHFMSNLTNHGEVPIGNFELKQMIRLGVPQDYRCKIWRSLIHQRVKDHKAKLSDDYYESLLRNRSKLGSQSKVLDPSAKQIELDLLRTLPNNRHFENLESDGIERLRRVLLAYSLHNPSVGYCQGLNRLAAVALLFMPEEDAFWCLVAIVETIMPKDYYGRNLLGAHVDQYVLRDLITDKLPQLSQQMDHHHIEISLFAWFLTIFVDNVPVFVYLHIWDVFLHEGSKVLFRFALAILRLHESELLQMTDSASMNQFLRTLDERQFNLQRLSDIAFRELNPFPSRLVRSKRTHYTALVIEELKKIDEFRYTLNNDETKGEQLQTEKSKSKDNSQQSSFDDNESD</sequence>
<reference evidence="4" key="1">
    <citation type="submission" date="2020-06" db="EMBL/GenBank/DDBJ databases">
        <authorList>
            <person name="Ji K."/>
            <person name="Li J."/>
        </authorList>
    </citation>
    <scope>NUCLEOTIDE SEQUENCE</scope>
    <source>
        <strain evidence="4">JKM2019</strain>
        <tissue evidence="4">Whole body</tissue>
    </source>
</reference>
<dbReference type="InterPro" id="IPR000195">
    <property type="entry name" value="Rab-GAP-TBC_dom"/>
</dbReference>
<dbReference type="SMART" id="SM00233">
    <property type="entry name" value="PH"/>
    <property type="match status" value="1"/>
</dbReference>
<dbReference type="InterPro" id="IPR050302">
    <property type="entry name" value="Rab_GAP_TBC_domain"/>
</dbReference>
<dbReference type="FunFam" id="1.10.8.270:FF:000014">
    <property type="entry name" value="Putative TBC1 domain family member 2B"/>
    <property type="match status" value="1"/>
</dbReference>
<dbReference type="EMBL" id="SDOV01000009">
    <property type="protein sequence ID" value="KAH7636932.1"/>
    <property type="molecule type" value="Genomic_DNA"/>
</dbReference>
<dbReference type="Pfam" id="PF00169">
    <property type="entry name" value="PH"/>
    <property type="match status" value="1"/>
</dbReference>
<gene>
    <name evidence="4" type="ORF">HUG17_7138</name>
</gene>
<dbReference type="SUPFAM" id="SSF50729">
    <property type="entry name" value="PH domain-like"/>
    <property type="match status" value="1"/>
</dbReference>
<protein>
    <submittedName>
        <fullName evidence="4">Tbc1 domain family member 2b-like protein</fullName>
    </submittedName>
</protein>
<evidence type="ECO:0000259" key="3">
    <source>
        <dbReference type="PROSITE" id="PS50086"/>
    </source>
</evidence>
<dbReference type="SMART" id="SM00164">
    <property type="entry name" value="TBC"/>
    <property type="match status" value="1"/>
</dbReference>
<accession>A0A9D4NS72</accession>
<dbReference type="InterPro" id="IPR001849">
    <property type="entry name" value="PH_domain"/>
</dbReference>
<feature type="compositionally biased region" description="Low complexity" evidence="1">
    <location>
        <begin position="1"/>
        <end position="22"/>
    </location>
</feature>
<dbReference type="PANTHER" id="PTHR47219">
    <property type="entry name" value="RAB GTPASE-ACTIVATING PROTEIN 1-LIKE"/>
    <property type="match status" value="1"/>
</dbReference>
<feature type="domain" description="Rab-GAP TBC" evidence="3">
    <location>
        <begin position="612"/>
        <end position="810"/>
    </location>
</feature>
<dbReference type="PROSITE" id="PS50086">
    <property type="entry name" value="TBC_RABGAP"/>
    <property type="match status" value="1"/>
</dbReference>
<feature type="compositionally biased region" description="Polar residues" evidence="1">
    <location>
        <begin position="207"/>
        <end position="216"/>
    </location>
</feature>
<feature type="domain" description="PH" evidence="2">
    <location>
        <begin position="29"/>
        <end position="135"/>
    </location>
</feature>